<sequence length="389" mass="44495">MVKLIFALAFSFLLYSCNSSSDLITSQTKEVQFQLLDSILVESLSELYLVDRKAETGELLFKEKQLKEILLTDSKGKVLLKPNLKGEGPSQVAQPWELAFWGNGIAIKEISQEMRVHFFNSSMEKIRRSEPLAEGINMLEVAPLRNQFKAVEIDGKTLLIGADANAVTPKLMGKDFQNSNFYSLAESGFIIDSQTGVSQKINLYPDSWLPRKEGRWVGMATPFFTGTTKSQLVAVLPRIGDQLFLFKLRGNELIPYQEVLINHPDRKRNLEFNVEDEPLLYPGFFDLKAGGTIFLAHFYTEVPREPYLAMKNGKVNTSRNPEFAALLKNYRKSRYLLIDEKGNQSPITKLPIEGDIHYIDQEDVIYIKPDSEVEKDYNVFYRYKIFFKN</sequence>
<evidence type="ECO:0000313" key="3">
    <source>
        <dbReference type="Proteomes" id="UP000248917"/>
    </source>
</evidence>
<keyword evidence="3" id="KW-1185">Reference proteome</keyword>
<reference evidence="2 3" key="1">
    <citation type="submission" date="2018-06" db="EMBL/GenBank/DDBJ databases">
        <title>Genomic Encyclopedia of Archaeal and Bacterial Type Strains, Phase II (KMG-II): from individual species to whole genera.</title>
        <authorList>
            <person name="Goeker M."/>
        </authorList>
    </citation>
    <scope>NUCLEOTIDE SEQUENCE [LARGE SCALE GENOMIC DNA]</scope>
    <source>
        <strain evidence="2 3">T4</strain>
    </source>
</reference>
<evidence type="ECO:0008006" key="4">
    <source>
        <dbReference type="Google" id="ProtNLM"/>
    </source>
</evidence>
<accession>A0A326RTS3</accession>
<feature type="chain" id="PRO_5016257815" description="TolB-like protein" evidence="1">
    <location>
        <begin position="22"/>
        <end position="389"/>
    </location>
</feature>
<evidence type="ECO:0000313" key="2">
    <source>
        <dbReference type="EMBL" id="PZV83577.1"/>
    </source>
</evidence>
<dbReference type="EMBL" id="QKTX01000006">
    <property type="protein sequence ID" value="PZV83577.1"/>
    <property type="molecule type" value="Genomic_DNA"/>
</dbReference>
<organism evidence="2 3">
    <name type="scientific">Algoriphagus aquaeductus</name>
    <dbReference type="NCBI Taxonomy" id="475299"/>
    <lineage>
        <taxon>Bacteria</taxon>
        <taxon>Pseudomonadati</taxon>
        <taxon>Bacteroidota</taxon>
        <taxon>Cytophagia</taxon>
        <taxon>Cytophagales</taxon>
        <taxon>Cyclobacteriaceae</taxon>
        <taxon>Algoriphagus</taxon>
    </lineage>
</organism>
<dbReference type="AlphaFoldDB" id="A0A326RTS3"/>
<comment type="caution">
    <text evidence="2">The sequence shown here is derived from an EMBL/GenBank/DDBJ whole genome shotgun (WGS) entry which is preliminary data.</text>
</comment>
<dbReference type="Proteomes" id="UP000248917">
    <property type="component" value="Unassembled WGS sequence"/>
</dbReference>
<keyword evidence="1" id="KW-0732">Signal</keyword>
<evidence type="ECO:0000256" key="1">
    <source>
        <dbReference type="SAM" id="SignalP"/>
    </source>
</evidence>
<gene>
    <name evidence="2" type="ORF">CLV31_106194</name>
</gene>
<dbReference type="RefSeq" id="WP_111392813.1">
    <property type="nucleotide sequence ID" value="NZ_QKTX01000006.1"/>
</dbReference>
<proteinExistence type="predicted"/>
<protein>
    <recommendedName>
        <fullName evidence="4">TolB-like protein</fullName>
    </recommendedName>
</protein>
<feature type="signal peptide" evidence="1">
    <location>
        <begin position="1"/>
        <end position="21"/>
    </location>
</feature>
<dbReference type="PROSITE" id="PS51257">
    <property type="entry name" value="PROKAR_LIPOPROTEIN"/>
    <property type="match status" value="1"/>
</dbReference>
<dbReference type="OrthoDB" id="978727at2"/>
<name>A0A326RTS3_9BACT</name>